<dbReference type="Pfam" id="PF03392">
    <property type="entry name" value="OS-D"/>
    <property type="match status" value="1"/>
</dbReference>
<dbReference type="InterPro" id="IPR005055">
    <property type="entry name" value="A10/PebIII"/>
</dbReference>
<dbReference type="InterPro" id="IPR036682">
    <property type="entry name" value="OS_D_A10/PebIII_sf"/>
</dbReference>
<feature type="signal peptide" evidence="1">
    <location>
        <begin position="1"/>
        <end position="19"/>
    </location>
</feature>
<evidence type="ECO:0000313" key="2">
    <source>
        <dbReference type="EMBL" id="CAB3376012.1"/>
    </source>
</evidence>
<reference evidence="2 3" key="1">
    <citation type="submission" date="2020-04" db="EMBL/GenBank/DDBJ databases">
        <authorList>
            <person name="Alioto T."/>
            <person name="Alioto T."/>
            <person name="Gomez Garrido J."/>
        </authorList>
    </citation>
    <scope>NUCLEOTIDE SEQUENCE [LARGE SCALE GENOMIC DNA]</scope>
</reference>
<dbReference type="PROSITE" id="PS51257">
    <property type="entry name" value="PROKAR_LIPOPROTEIN"/>
    <property type="match status" value="1"/>
</dbReference>
<keyword evidence="3" id="KW-1185">Reference proteome</keyword>
<protein>
    <submittedName>
        <fullName evidence="2">Uncharacterized protein</fullName>
    </submittedName>
</protein>
<dbReference type="EMBL" id="CADEPI010000122">
    <property type="protein sequence ID" value="CAB3376012.1"/>
    <property type="molecule type" value="Genomic_DNA"/>
</dbReference>
<comment type="caution">
    <text evidence="2">The sequence shown here is derived from an EMBL/GenBank/DDBJ whole genome shotgun (WGS) entry which is preliminary data.</text>
</comment>
<dbReference type="Proteomes" id="UP000494165">
    <property type="component" value="Unassembled WGS sequence"/>
</dbReference>
<accession>A0A8S1CZ22</accession>
<keyword evidence="1" id="KW-0732">Signal</keyword>
<evidence type="ECO:0000313" key="3">
    <source>
        <dbReference type="Proteomes" id="UP000494165"/>
    </source>
</evidence>
<gene>
    <name evidence="2" type="ORF">CLODIP_2_CD14189</name>
</gene>
<dbReference type="Gene3D" id="1.10.2080.10">
    <property type="entry name" value="Insect odorant-binding protein A10/Ejaculatory bulb-specific protein 3"/>
    <property type="match status" value="1"/>
</dbReference>
<dbReference type="SUPFAM" id="SSF100910">
    <property type="entry name" value="Chemosensory protein Csp2"/>
    <property type="match status" value="1"/>
</dbReference>
<feature type="chain" id="PRO_5035861261" evidence="1">
    <location>
        <begin position="20"/>
        <end position="131"/>
    </location>
</feature>
<sequence length="131" mass="14947">MKFLLLVTVVSVLFGCCLNFEEAVTDSEKVVQTVTKEMVKLSLAQHTRDSALLRLVDDDCFLCKQLKCITLEEPCTHFLGETFKSVAPLVLKNNCKNCSPTEQDLVRITTLYISQHFPNEWKKILELYTSD</sequence>
<organism evidence="2 3">
    <name type="scientific">Cloeon dipterum</name>
    <dbReference type="NCBI Taxonomy" id="197152"/>
    <lineage>
        <taxon>Eukaryota</taxon>
        <taxon>Metazoa</taxon>
        <taxon>Ecdysozoa</taxon>
        <taxon>Arthropoda</taxon>
        <taxon>Hexapoda</taxon>
        <taxon>Insecta</taxon>
        <taxon>Pterygota</taxon>
        <taxon>Palaeoptera</taxon>
        <taxon>Ephemeroptera</taxon>
        <taxon>Pisciforma</taxon>
        <taxon>Baetidae</taxon>
        <taxon>Cloeon</taxon>
    </lineage>
</organism>
<name>A0A8S1CZ22_9INSE</name>
<proteinExistence type="predicted"/>
<evidence type="ECO:0000256" key="1">
    <source>
        <dbReference type="SAM" id="SignalP"/>
    </source>
</evidence>
<dbReference type="OrthoDB" id="6355718at2759"/>
<dbReference type="AlphaFoldDB" id="A0A8S1CZ22"/>